<dbReference type="Pfam" id="PF02585">
    <property type="entry name" value="PIG-L"/>
    <property type="match status" value="1"/>
</dbReference>
<proteinExistence type="predicted"/>
<reference evidence="1 2" key="1">
    <citation type="journal article" date="2013" name="Genome Announc.">
        <title>Draft Genome Sequence of the Cellulolytic Bacterium Clostridium papyrosolvens C7 (ATCC 700395).</title>
        <authorList>
            <person name="Zepeda V."/>
            <person name="Dassa B."/>
            <person name="Borovok I."/>
            <person name="Lamed R."/>
            <person name="Bayer E.A."/>
            <person name="Cate J.H."/>
        </authorList>
    </citation>
    <scope>NUCLEOTIDE SEQUENCE [LARGE SCALE GENOMIC DNA]</scope>
    <source>
        <strain evidence="1 2">C7</strain>
    </source>
</reference>
<gene>
    <name evidence="1" type="ORF">L323_13810</name>
</gene>
<organism evidence="1 2">
    <name type="scientific">Ruminiclostridium papyrosolvens C7</name>
    <dbReference type="NCBI Taxonomy" id="1330534"/>
    <lineage>
        <taxon>Bacteria</taxon>
        <taxon>Bacillati</taxon>
        <taxon>Bacillota</taxon>
        <taxon>Clostridia</taxon>
        <taxon>Eubacteriales</taxon>
        <taxon>Oscillospiraceae</taxon>
        <taxon>Ruminiclostridium</taxon>
    </lineage>
</organism>
<evidence type="ECO:0000313" key="1">
    <source>
        <dbReference type="EMBL" id="EPR10589.1"/>
    </source>
</evidence>
<dbReference type="AlphaFoldDB" id="U4R026"/>
<protein>
    <recommendedName>
        <fullName evidence="3">GlcNAc-PI de-N-acetylase</fullName>
    </recommendedName>
</protein>
<dbReference type="RefSeq" id="WP_020816233.1">
    <property type="nucleotide sequence ID" value="NZ_ATAY01000063.1"/>
</dbReference>
<comment type="caution">
    <text evidence="1">The sequence shown here is derived from an EMBL/GenBank/DDBJ whole genome shotgun (WGS) entry which is preliminary data.</text>
</comment>
<dbReference type="InterPro" id="IPR003737">
    <property type="entry name" value="GlcNAc_PI_deacetylase-related"/>
</dbReference>
<dbReference type="EMBL" id="ATAY01000063">
    <property type="protein sequence ID" value="EPR10589.1"/>
    <property type="molecule type" value="Genomic_DNA"/>
</dbReference>
<name>U4R026_9FIRM</name>
<dbReference type="PANTHER" id="PTHR12993">
    <property type="entry name" value="N-ACETYLGLUCOSAMINYL-PHOSPHATIDYLINOSITOL DE-N-ACETYLASE-RELATED"/>
    <property type="match status" value="1"/>
</dbReference>
<dbReference type="GO" id="GO:0016811">
    <property type="term" value="F:hydrolase activity, acting on carbon-nitrogen (but not peptide) bonds, in linear amides"/>
    <property type="evidence" value="ECO:0007669"/>
    <property type="project" value="TreeGrafter"/>
</dbReference>
<sequence length="240" mass="28100">MTRNQNQGILEIIKNNSFNSMLFGRVIPAKRILVLSPHCDDEVLGCGGTILEYLKKQCQVVIIYLTMDKEKKRKIEALNAWNSFDNIIQEFFCFEDSMLSSFENDCVNKLCELIEKYNPDIIFTPWFIDMHNDHRATSIFLAHSLKAILTNTAISTQYIACYEVNFPVYINYSINITKSFEQKIEILKNYVSQNPEHLENVIKNLNKYRAEQIGLRQILWTEAYYVCNCEIFCTLIEKFL</sequence>
<dbReference type="Gene3D" id="3.40.50.10320">
    <property type="entry name" value="LmbE-like"/>
    <property type="match status" value="1"/>
</dbReference>
<evidence type="ECO:0000313" key="2">
    <source>
        <dbReference type="Proteomes" id="UP000016860"/>
    </source>
</evidence>
<evidence type="ECO:0008006" key="3">
    <source>
        <dbReference type="Google" id="ProtNLM"/>
    </source>
</evidence>
<dbReference type="InterPro" id="IPR024078">
    <property type="entry name" value="LmbE-like_dom_sf"/>
</dbReference>
<dbReference type="STRING" id="1330534.L323_13810"/>
<dbReference type="PATRIC" id="fig|1330534.3.peg.2742"/>
<accession>U4R026</accession>
<dbReference type="SUPFAM" id="SSF102588">
    <property type="entry name" value="LmbE-like"/>
    <property type="match status" value="1"/>
</dbReference>
<dbReference type="PANTHER" id="PTHR12993:SF11">
    <property type="entry name" value="N-ACETYLGLUCOSAMINYL-PHOSPHATIDYLINOSITOL DE-N-ACETYLASE"/>
    <property type="match status" value="1"/>
</dbReference>
<dbReference type="OrthoDB" id="9815144at2"/>
<dbReference type="Proteomes" id="UP000016860">
    <property type="component" value="Unassembled WGS sequence"/>
</dbReference>